<dbReference type="NCBIfam" id="NF002769">
    <property type="entry name" value="PRK02853.1"/>
    <property type="match status" value="1"/>
</dbReference>
<accession>A0A143DDV7</accession>
<dbReference type="PIRSF" id="PIRSF032146">
    <property type="entry name" value="UCP032146"/>
    <property type="match status" value="1"/>
</dbReference>
<evidence type="ECO:0000313" key="2">
    <source>
        <dbReference type="Proteomes" id="UP000076066"/>
    </source>
</evidence>
<evidence type="ECO:0000313" key="1">
    <source>
        <dbReference type="EMBL" id="AMW34907.1"/>
    </source>
</evidence>
<dbReference type="KEGG" id="hjo:AY555_06615"/>
<reference evidence="1 2" key="1">
    <citation type="submission" date="2016-02" db="EMBL/GenBank/DDBJ databases">
        <title>Complete Genome of H5569, the type strain of the newly described species Haematospirillium jordaniae.</title>
        <authorList>
            <person name="Nicholson A.C."/>
            <person name="Humrighouse B.W."/>
            <person name="Loparov V."/>
            <person name="McQuiston J.R."/>
        </authorList>
    </citation>
    <scope>NUCLEOTIDE SEQUENCE [LARGE SCALE GENOMIC DNA]</scope>
    <source>
        <strain evidence="1 2">H5569</strain>
    </source>
</reference>
<dbReference type="EMBL" id="CP014525">
    <property type="protein sequence ID" value="AMW34907.1"/>
    <property type="molecule type" value="Genomic_DNA"/>
</dbReference>
<organism evidence="1 2">
    <name type="scientific">Haematospirillum jordaniae</name>
    <dbReference type="NCBI Taxonomy" id="1549855"/>
    <lineage>
        <taxon>Bacteria</taxon>
        <taxon>Pseudomonadati</taxon>
        <taxon>Pseudomonadota</taxon>
        <taxon>Alphaproteobacteria</taxon>
        <taxon>Rhodospirillales</taxon>
        <taxon>Novispirillaceae</taxon>
        <taxon>Haematospirillum</taxon>
    </lineage>
</organism>
<dbReference type="OrthoDB" id="9798434at2"/>
<gene>
    <name evidence="1" type="ORF">AY555_06615</name>
</gene>
<dbReference type="STRING" id="1549855.AY555_06615"/>
<dbReference type="GeneID" id="53316827"/>
<name>A0A143DDV7_9PROT</name>
<dbReference type="Pfam" id="PF06793">
    <property type="entry name" value="UPF0262"/>
    <property type="match status" value="1"/>
</dbReference>
<sequence>MPGAGNDGVKTPAVLAVDKNRIVSVHLDEKIVRSRRPEVEHERRMAIYDLIEDNTFRVSGAGNEGPYSLHLFVEGEKLYFDVRTEGDIPIETFFLSLKGFRAVIREYFMVCDSYYGAIRTAAPSRIEAVDAGRRSLHNEGASMLRQQLSDAGIDIDLDTARRLFTLVCVLHARS</sequence>
<protein>
    <submittedName>
        <fullName evidence="1">Uncharacterized protein</fullName>
    </submittedName>
</protein>
<keyword evidence="2" id="KW-1185">Reference proteome</keyword>
<dbReference type="Proteomes" id="UP000076066">
    <property type="component" value="Chromosome"/>
</dbReference>
<dbReference type="AlphaFoldDB" id="A0A143DDV7"/>
<dbReference type="RefSeq" id="WP_066135002.1">
    <property type="nucleotide sequence ID" value="NZ_CP014525.1"/>
</dbReference>
<dbReference type="InterPro" id="IPR008321">
    <property type="entry name" value="UCP032146"/>
</dbReference>
<proteinExistence type="predicted"/>